<evidence type="ECO:0000256" key="3">
    <source>
        <dbReference type="ARBA" id="ARBA00022695"/>
    </source>
</evidence>
<keyword evidence="4" id="KW-0540">Nuclease</keyword>
<dbReference type="InterPro" id="IPR053134">
    <property type="entry name" value="RNA-dir_DNA_polymerase"/>
</dbReference>
<dbReference type="Proteomes" id="UP000510647">
    <property type="component" value="Chromosome 3"/>
</dbReference>
<dbReference type="GO" id="GO:0006508">
    <property type="term" value="P:proteolysis"/>
    <property type="evidence" value="ECO:0007669"/>
    <property type="project" value="UniProtKB-KW"/>
</dbReference>
<dbReference type="OrthoDB" id="4488294at2759"/>
<dbReference type="GO" id="GO:0004519">
    <property type="term" value="F:endonuclease activity"/>
    <property type="evidence" value="ECO:0007669"/>
    <property type="project" value="UniProtKB-KW"/>
</dbReference>
<dbReference type="FunFam" id="3.10.10.10:FF:000007">
    <property type="entry name" value="Retrovirus-related Pol polyprotein from transposon 17.6-like Protein"/>
    <property type="match status" value="1"/>
</dbReference>
<dbReference type="SUPFAM" id="SSF56672">
    <property type="entry name" value="DNA/RNA polymerases"/>
    <property type="match status" value="1"/>
</dbReference>
<dbReference type="PANTHER" id="PTHR24559:SF444">
    <property type="entry name" value="REVERSE TRANSCRIPTASE DOMAIN-CONTAINING PROTEIN"/>
    <property type="match status" value="1"/>
</dbReference>
<dbReference type="EMBL" id="CP059269">
    <property type="protein sequence ID" value="QLQ79540.1"/>
    <property type="molecule type" value="Genomic_DNA"/>
</dbReference>
<evidence type="ECO:0000256" key="6">
    <source>
        <dbReference type="ARBA" id="ARBA00022801"/>
    </source>
</evidence>
<evidence type="ECO:0000313" key="10">
    <source>
        <dbReference type="Proteomes" id="UP000510647"/>
    </source>
</evidence>
<dbReference type="GO" id="GO:0008233">
    <property type="term" value="F:peptidase activity"/>
    <property type="evidence" value="ECO:0007669"/>
    <property type="project" value="UniProtKB-KW"/>
</dbReference>
<evidence type="ECO:0000256" key="5">
    <source>
        <dbReference type="ARBA" id="ARBA00022759"/>
    </source>
</evidence>
<dbReference type="AlphaFoldDB" id="A0A7H9HQA3"/>
<evidence type="ECO:0000256" key="2">
    <source>
        <dbReference type="ARBA" id="ARBA00022679"/>
    </source>
</evidence>
<keyword evidence="5" id="KW-0255">Endonuclease</keyword>
<keyword evidence="7" id="KW-0695">RNA-directed DNA polymerase</keyword>
<dbReference type="InterPro" id="IPR043502">
    <property type="entry name" value="DNA/RNA_pol_sf"/>
</dbReference>
<dbReference type="Gene3D" id="3.10.10.10">
    <property type="entry name" value="HIV Type 1 Reverse Transcriptase, subunit A, domain 1"/>
    <property type="match status" value="1"/>
</dbReference>
<keyword evidence="1" id="KW-0645">Protease</keyword>
<evidence type="ECO:0000256" key="7">
    <source>
        <dbReference type="ARBA" id="ARBA00022918"/>
    </source>
</evidence>
<reference evidence="9 10" key="1">
    <citation type="submission" date="2020-06" db="EMBL/GenBank/DDBJ databases">
        <title>The yeast mating-type switching endonuclease HO is a domesticated member of an unorthodox homing genetic element family.</title>
        <authorList>
            <person name="Coughlan A.Y."/>
            <person name="Lombardi L."/>
            <person name="Braun-Galleani S."/>
            <person name="Martos A.R."/>
            <person name="Galeote V."/>
            <person name="Bigey F."/>
            <person name="Dequin S."/>
            <person name="Byrne K.P."/>
            <person name="Wolfe K.H."/>
        </authorList>
    </citation>
    <scope>NUCLEOTIDE SEQUENCE [LARGE SCALE GENOMIC DNA]</scope>
    <source>
        <strain evidence="9 10">CBS2947</strain>
    </source>
</reference>
<organism evidence="9 10">
    <name type="scientific">Torulaspora globosa</name>
    <dbReference type="NCBI Taxonomy" id="48254"/>
    <lineage>
        <taxon>Eukaryota</taxon>
        <taxon>Fungi</taxon>
        <taxon>Dikarya</taxon>
        <taxon>Ascomycota</taxon>
        <taxon>Saccharomycotina</taxon>
        <taxon>Saccharomycetes</taxon>
        <taxon>Saccharomycetales</taxon>
        <taxon>Saccharomycetaceae</taxon>
        <taxon>Torulaspora</taxon>
    </lineage>
</organism>
<dbReference type="Pfam" id="PF00078">
    <property type="entry name" value="RVT_1"/>
    <property type="match status" value="1"/>
</dbReference>
<keyword evidence="10" id="KW-1185">Reference proteome</keyword>
<protein>
    <recommendedName>
        <fullName evidence="8">Reverse transcriptase domain-containing protein</fullName>
    </recommendedName>
</protein>
<gene>
    <name evidence="9" type="ORF">HG537_0C01870</name>
</gene>
<evidence type="ECO:0000259" key="8">
    <source>
        <dbReference type="Pfam" id="PF00078"/>
    </source>
</evidence>
<accession>A0A7H9HQA3</accession>
<evidence type="ECO:0000313" key="9">
    <source>
        <dbReference type="EMBL" id="QLQ79540.1"/>
    </source>
</evidence>
<dbReference type="Gene3D" id="3.30.70.270">
    <property type="match status" value="1"/>
</dbReference>
<keyword evidence="6" id="KW-0378">Hydrolase</keyword>
<dbReference type="CDD" id="cd01647">
    <property type="entry name" value="RT_LTR"/>
    <property type="match status" value="1"/>
</dbReference>
<dbReference type="InterPro" id="IPR000477">
    <property type="entry name" value="RT_dom"/>
</dbReference>
<sequence>MTCHVPPWTRRKFRMKLISNQALTCHPCRRFPKEEEIVKTVDDLLEKGFVEPSKSPCSPPVVLVEKKDGSYRLCVDYRILNETTIKDPFPLPRIEVFLAKIGNSTVSSTLDLHSGCHQIPVKKEDVPKTAFAIHNGKYQYRVMPFGLVNAPSTFSRYMTSSAICRSF</sequence>
<dbReference type="PANTHER" id="PTHR24559">
    <property type="entry name" value="TRANSPOSON TY3-I GAG-POL POLYPROTEIN"/>
    <property type="match status" value="1"/>
</dbReference>
<keyword evidence="2" id="KW-0808">Transferase</keyword>
<evidence type="ECO:0000256" key="4">
    <source>
        <dbReference type="ARBA" id="ARBA00022722"/>
    </source>
</evidence>
<feature type="domain" description="Reverse transcriptase" evidence="8">
    <location>
        <begin position="64"/>
        <end position="160"/>
    </location>
</feature>
<proteinExistence type="predicted"/>
<evidence type="ECO:0000256" key="1">
    <source>
        <dbReference type="ARBA" id="ARBA00022670"/>
    </source>
</evidence>
<dbReference type="GO" id="GO:0003964">
    <property type="term" value="F:RNA-directed DNA polymerase activity"/>
    <property type="evidence" value="ECO:0007669"/>
    <property type="project" value="UniProtKB-KW"/>
</dbReference>
<name>A0A7H9HQA3_9SACH</name>
<dbReference type="InterPro" id="IPR043128">
    <property type="entry name" value="Rev_trsase/Diguanyl_cyclase"/>
</dbReference>
<keyword evidence="3" id="KW-0548">Nucleotidyltransferase</keyword>